<dbReference type="PANTHER" id="PTHR47966">
    <property type="entry name" value="BETA-SITE APP-CLEAVING ENZYME, ISOFORM A-RELATED"/>
    <property type="match status" value="1"/>
</dbReference>
<keyword evidence="4" id="KW-0378">Hydrolase</keyword>
<feature type="chain" id="PRO_5012033732" evidence="2">
    <location>
        <begin position="21"/>
        <end position="347"/>
    </location>
</feature>
<evidence type="ECO:0000259" key="3">
    <source>
        <dbReference type="PROSITE" id="PS51767"/>
    </source>
</evidence>
<keyword evidence="5" id="KW-1185">Reference proteome</keyword>
<dbReference type="Gene3D" id="2.40.70.10">
    <property type="entry name" value="Acid Proteases"/>
    <property type="match status" value="2"/>
</dbReference>
<evidence type="ECO:0000256" key="2">
    <source>
        <dbReference type="SAM" id="SignalP"/>
    </source>
</evidence>
<keyword evidence="4" id="KW-0645">Protease</keyword>
<dbReference type="InterPro" id="IPR021109">
    <property type="entry name" value="Peptidase_aspartic_dom_sf"/>
</dbReference>
<dbReference type="EMBL" id="KZ084143">
    <property type="protein sequence ID" value="OSC98013.1"/>
    <property type="molecule type" value="Genomic_DNA"/>
</dbReference>
<sequence>MKSAFRAAAFLLSSAALGYALPSTVPLRLHEGFWRGEFAIGAQNFSLTVDTGSFAILVKQGLYQPSATSKPTNLSEFIQFNGASADGIAPAAETIFFVRDDVEFAGATVHDFLVGNITQGDDLPGDGVAGFSPPASDNEDFSQGQGLIETFCQEGDLTPCEFGLAVGKNGTGSIIFGELDQDMITGPITVLQTTTHDSWEVVNSTEADSAILVVDGQPFSHIVPTFDNGTPNIIGPLDTVKAMLQSVGYNITEQTNDFVTVALGTYDCARPAARVGFSFPPSTDVHYVNLEANVLNRTADGRVCTANILGTSTVDAPFWSIGQTWFQGRYVQHNLDNNTLSFVDLKA</sequence>
<dbReference type="Pfam" id="PF00026">
    <property type="entry name" value="Asp"/>
    <property type="match status" value="1"/>
</dbReference>
<dbReference type="PANTHER" id="PTHR47966:SF51">
    <property type="entry name" value="BETA-SITE APP-CLEAVING ENZYME, ISOFORM A-RELATED"/>
    <property type="match status" value="1"/>
</dbReference>
<evidence type="ECO:0000313" key="4">
    <source>
        <dbReference type="EMBL" id="OSC98013.1"/>
    </source>
</evidence>
<evidence type="ECO:0000256" key="1">
    <source>
        <dbReference type="ARBA" id="ARBA00007447"/>
    </source>
</evidence>
<dbReference type="PROSITE" id="PS51767">
    <property type="entry name" value="PEPTIDASE_A1"/>
    <property type="match status" value="1"/>
</dbReference>
<dbReference type="CDD" id="cd05471">
    <property type="entry name" value="pepsin_like"/>
    <property type="match status" value="1"/>
</dbReference>
<dbReference type="GO" id="GO:0006508">
    <property type="term" value="P:proteolysis"/>
    <property type="evidence" value="ECO:0007669"/>
    <property type="project" value="UniProtKB-KW"/>
</dbReference>
<accession>A0A1Y2IBE4</accession>
<organism evidence="4 5">
    <name type="scientific">Trametes coccinea (strain BRFM310)</name>
    <name type="common">Pycnoporus coccineus</name>
    <dbReference type="NCBI Taxonomy" id="1353009"/>
    <lineage>
        <taxon>Eukaryota</taxon>
        <taxon>Fungi</taxon>
        <taxon>Dikarya</taxon>
        <taxon>Basidiomycota</taxon>
        <taxon>Agaricomycotina</taxon>
        <taxon>Agaricomycetes</taxon>
        <taxon>Polyporales</taxon>
        <taxon>Polyporaceae</taxon>
        <taxon>Trametes</taxon>
    </lineage>
</organism>
<feature type="signal peptide" evidence="2">
    <location>
        <begin position="1"/>
        <end position="20"/>
    </location>
</feature>
<name>A0A1Y2IBE4_TRAC3</name>
<feature type="domain" description="Peptidase A1" evidence="3">
    <location>
        <begin position="34"/>
        <end position="343"/>
    </location>
</feature>
<dbReference type="OrthoDB" id="15189at2759"/>
<protein>
    <submittedName>
        <fullName evidence="4">Acid protease</fullName>
    </submittedName>
</protein>
<comment type="similarity">
    <text evidence="1">Belongs to the peptidase A1 family.</text>
</comment>
<proteinExistence type="inferred from homology"/>
<dbReference type="STRING" id="1353009.A0A1Y2IBE4"/>
<dbReference type="SUPFAM" id="SSF50630">
    <property type="entry name" value="Acid proteases"/>
    <property type="match status" value="1"/>
</dbReference>
<dbReference type="InterPro" id="IPR001461">
    <property type="entry name" value="Aspartic_peptidase_A1"/>
</dbReference>
<dbReference type="Proteomes" id="UP000193067">
    <property type="component" value="Unassembled WGS sequence"/>
</dbReference>
<evidence type="ECO:0000313" key="5">
    <source>
        <dbReference type="Proteomes" id="UP000193067"/>
    </source>
</evidence>
<dbReference type="InterPro" id="IPR033121">
    <property type="entry name" value="PEPTIDASE_A1"/>
</dbReference>
<keyword evidence="2" id="KW-0732">Signal</keyword>
<dbReference type="GO" id="GO:0004190">
    <property type="term" value="F:aspartic-type endopeptidase activity"/>
    <property type="evidence" value="ECO:0007669"/>
    <property type="project" value="InterPro"/>
</dbReference>
<gene>
    <name evidence="4" type="ORF">PYCCODRAFT_1439672</name>
</gene>
<dbReference type="InterPro" id="IPR034164">
    <property type="entry name" value="Pepsin-like_dom"/>
</dbReference>
<reference evidence="4 5" key="1">
    <citation type="journal article" date="2015" name="Biotechnol. Biofuels">
        <title>Enhanced degradation of softwood versus hardwood by the white-rot fungus Pycnoporus coccineus.</title>
        <authorList>
            <person name="Couturier M."/>
            <person name="Navarro D."/>
            <person name="Chevret D."/>
            <person name="Henrissat B."/>
            <person name="Piumi F."/>
            <person name="Ruiz-Duenas F.J."/>
            <person name="Martinez A.T."/>
            <person name="Grigoriev I.V."/>
            <person name="Riley R."/>
            <person name="Lipzen A."/>
            <person name="Berrin J.G."/>
            <person name="Master E.R."/>
            <person name="Rosso M.N."/>
        </authorList>
    </citation>
    <scope>NUCLEOTIDE SEQUENCE [LARGE SCALE GENOMIC DNA]</scope>
    <source>
        <strain evidence="4 5">BRFM310</strain>
    </source>
</reference>
<dbReference type="AlphaFoldDB" id="A0A1Y2IBE4"/>